<evidence type="ECO:0000313" key="3">
    <source>
        <dbReference type="Proteomes" id="UP001610990"/>
    </source>
</evidence>
<sequence>MSSARETHRPTGPRADTPAANPAAIRNTIDRAHGLLAVSLTMDALAALEKLPRGHIVVLLPYARAAGGCLRTRHDAHRLYTARIDTIERQAEHGLGAGALSAHVQVMELARGCDWLLEQYQEISRDA</sequence>
<feature type="region of interest" description="Disordered" evidence="1">
    <location>
        <begin position="1"/>
        <end position="22"/>
    </location>
</feature>
<comment type="caution">
    <text evidence="2">The sequence shown here is derived from an EMBL/GenBank/DDBJ whole genome shotgun (WGS) entry which is preliminary data.</text>
</comment>
<dbReference type="EMBL" id="JBIRGH010000025">
    <property type="protein sequence ID" value="MFH8588683.1"/>
    <property type="molecule type" value="Genomic_DNA"/>
</dbReference>
<dbReference type="InterPro" id="IPR046300">
    <property type="entry name" value="DUF6415"/>
</dbReference>
<organism evidence="2 3">
    <name type="scientific">Streptomyces celluloflavus</name>
    <dbReference type="NCBI Taxonomy" id="58344"/>
    <lineage>
        <taxon>Bacteria</taxon>
        <taxon>Bacillati</taxon>
        <taxon>Actinomycetota</taxon>
        <taxon>Actinomycetes</taxon>
        <taxon>Kitasatosporales</taxon>
        <taxon>Streptomycetaceae</taxon>
        <taxon>Streptomyces</taxon>
    </lineage>
</organism>
<evidence type="ECO:0000313" key="2">
    <source>
        <dbReference type="EMBL" id="MFH8588683.1"/>
    </source>
</evidence>
<reference evidence="2 3" key="1">
    <citation type="submission" date="2024-10" db="EMBL/GenBank/DDBJ databases">
        <title>The Natural Products Discovery Center: Release of the First 8490 Sequenced Strains for Exploring Actinobacteria Biosynthetic Diversity.</title>
        <authorList>
            <person name="Kalkreuter E."/>
            <person name="Kautsar S.A."/>
            <person name="Yang D."/>
            <person name="Bader C.D."/>
            <person name="Teijaro C.N."/>
            <person name="Fluegel L."/>
            <person name="Davis C.M."/>
            <person name="Simpson J.R."/>
            <person name="Lauterbach L."/>
            <person name="Steele A.D."/>
            <person name="Gui C."/>
            <person name="Meng S."/>
            <person name="Li G."/>
            <person name="Viehrig K."/>
            <person name="Ye F."/>
            <person name="Su P."/>
            <person name="Kiefer A.F."/>
            <person name="Nichols A."/>
            <person name="Cepeda A.J."/>
            <person name="Yan W."/>
            <person name="Fan B."/>
            <person name="Jiang Y."/>
            <person name="Adhikari A."/>
            <person name="Zheng C.-J."/>
            <person name="Schuster L."/>
            <person name="Cowan T.M."/>
            <person name="Smanski M.J."/>
            <person name="Chevrette M.G."/>
            <person name="De Carvalho L.P.S."/>
            <person name="Shen B."/>
        </authorList>
    </citation>
    <scope>NUCLEOTIDE SEQUENCE [LARGE SCALE GENOMIC DNA]</scope>
    <source>
        <strain evidence="2 3">NPDC018013</strain>
    </source>
</reference>
<name>A0ABW7RKS6_9ACTN</name>
<dbReference type="Pfam" id="PF19979">
    <property type="entry name" value="DUF6415"/>
    <property type="match status" value="1"/>
</dbReference>
<proteinExistence type="predicted"/>
<keyword evidence="3" id="KW-1185">Reference proteome</keyword>
<accession>A0ABW7RKS6</accession>
<dbReference type="Proteomes" id="UP001610990">
    <property type="component" value="Unassembled WGS sequence"/>
</dbReference>
<evidence type="ECO:0000256" key="1">
    <source>
        <dbReference type="SAM" id="MobiDB-lite"/>
    </source>
</evidence>
<dbReference type="RefSeq" id="WP_397675641.1">
    <property type="nucleotide sequence ID" value="NZ_JBIRFW010000030.1"/>
</dbReference>
<gene>
    <name evidence="2" type="ORF">ACH4GP_30570</name>
</gene>
<protein>
    <submittedName>
        <fullName evidence="2">DUF6415 family natural product biosynthesis protein</fullName>
    </submittedName>
</protein>